<gene>
    <name evidence="1" type="ORF">LOD99_11196</name>
</gene>
<organism evidence="1 2">
    <name type="scientific">Oopsacas minuta</name>
    <dbReference type="NCBI Taxonomy" id="111878"/>
    <lineage>
        <taxon>Eukaryota</taxon>
        <taxon>Metazoa</taxon>
        <taxon>Porifera</taxon>
        <taxon>Hexactinellida</taxon>
        <taxon>Hexasterophora</taxon>
        <taxon>Lyssacinosida</taxon>
        <taxon>Leucopsacidae</taxon>
        <taxon>Oopsacas</taxon>
    </lineage>
</organism>
<evidence type="ECO:0000313" key="1">
    <source>
        <dbReference type="EMBL" id="KAI6657195.1"/>
    </source>
</evidence>
<proteinExistence type="predicted"/>
<protein>
    <submittedName>
        <fullName evidence="1">Uncharacterized protein</fullName>
    </submittedName>
</protein>
<accession>A0AAV7K857</accession>
<dbReference type="AlphaFoldDB" id="A0AAV7K857"/>
<dbReference type="EMBL" id="JAKMXF010000121">
    <property type="protein sequence ID" value="KAI6657195.1"/>
    <property type="molecule type" value="Genomic_DNA"/>
</dbReference>
<reference evidence="1 2" key="1">
    <citation type="journal article" date="2023" name="BMC Biol.">
        <title>The compact genome of the sponge Oopsacas minuta (Hexactinellida) is lacking key metazoan core genes.</title>
        <authorList>
            <person name="Santini S."/>
            <person name="Schenkelaars Q."/>
            <person name="Jourda C."/>
            <person name="Duchesne M."/>
            <person name="Belahbib H."/>
            <person name="Rocher C."/>
            <person name="Selva M."/>
            <person name="Riesgo A."/>
            <person name="Vervoort M."/>
            <person name="Leys S.P."/>
            <person name="Kodjabachian L."/>
            <person name="Le Bivic A."/>
            <person name="Borchiellini C."/>
            <person name="Claverie J.M."/>
            <person name="Renard E."/>
        </authorList>
    </citation>
    <scope>NUCLEOTIDE SEQUENCE [LARGE SCALE GENOMIC DNA]</scope>
    <source>
        <strain evidence="1">SPO-2</strain>
    </source>
</reference>
<feature type="non-terminal residue" evidence="1">
    <location>
        <position position="1"/>
    </location>
</feature>
<dbReference type="Proteomes" id="UP001165289">
    <property type="component" value="Unassembled WGS sequence"/>
</dbReference>
<keyword evidence="2" id="KW-1185">Reference proteome</keyword>
<sequence length="90" mass="10065">KMHLYTTELGSVSSNSEFVDIGSGKIMDIHPATDSLAMFILTSSKFKPPRGWKAPLRLIGKKKRRVPDKVFVDDRYHTISYSPSKDGPIA</sequence>
<name>A0AAV7K857_9METZ</name>
<comment type="caution">
    <text evidence="1">The sequence shown here is derived from an EMBL/GenBank/DDBJ whole genome shotgun (WGS) entry which is preliminary data.</text>
</comment>
<evidence type="ECO:0000313" key="2">
    <source>
        <dbReference type="Proteomes" id="UP001165289"/>
    </source>
</evidence>